<protein>
    <recommendedName>
        <fullName evidence="3">Reverse transcriptase</fullName>
    </recommendedName>
</protein>
<keyword evidence="2" id="KW-1185">Reference proteome</keyword>
<dbReference type="EMBL" id="NBNE01000400">
    <property type="protein sequence ID" value="OWZ19786.1"/>
    <property type="molecule type" value="Genomic_DNA"/>
</dbReference>
<evidence type="ECO:0008006" key="3">
    <source>
        <dbReference type="Google" id="ProtNLM"/>
    </source>
</evidence>
<name>A0A225WQ56_9STRA</name>
<dbReference type="Proteomes" id="UP000198211">
    <property type="component" value="Unassembled WGS sequence"/>
</dbReference>
<accession>A0A225WQ56</accession>
<evidence type="ECO:0000313" key="1">
    <source>
        <dbReference type="EMBL" id="OWZ19786.1"/>
    </source>
</evidence>
<evidence type="ECO:0000313" key="2">
    <source>
        <dbReference type="Proteomes" id="UP000198211"/>
    </source>
</evidence>
<proteinExistence type="predicted"/>
<comment type="caution">
    <text evidence="1">The sequence shown here is derived from an EMBL/GenBank/DDBJ whole genome shotgun (WGS) entry which is preliminary data.</text>
</comment>
<organism evidence="1 2">
    <name type="scientific">Phytophthora megakarya</name>
    <dbReference type="NCBI Taxonomy" id="4795"/>
    <lineage>
        <taxon>Eukaryota</taxon>
        <taxon>Sar</taxon>
        <taxon>Stramenopiles</taxon>
        <taxon>Oomycota</taxon>
        <taxon>Peronosporomycetes</taxon>
        <taxon>Peronosporales</taxon>
        <taxon>Peronosporaceae</taxon>
        <taxon>Phytophthora</taxon>
    </lineage>
</organism>
<sequence length="133" mass="15360">MAEYSGMNKWDIGATDLVIVGDSRLAIHQSLAVTTCKKESLMTQLNPHECDTMRVNAFRVGTVTRAIRAYVEEPDQREWDDQDEKLIAWLGPQNTVRAMLGKTHTGFDQTTAYEWRRNTQYQYEYAQARDKVL</sequence>
<gene>
    <name evidence="1" type="ORF">PHMEG_0005908</name>
</gene>
<reference evidence="2" key="1">
    <citation type="submission" date="2017-03" db="EMBL/GenBank/DDBJ databases">
        <title>Phytopthora megakarya and P. palmivora, two closely related causual agents of cacao black pod achieved similar genome size and gene model numbers by different mechanisms.</title>
        <authorList>
            <person name="Ali S."/>
            <person name="Shao J."/>
            <person name="Larry D.J."/>
            <person name="Kronmiller B."/>
            <person name="Shen D."/>
            <person name="Strem M.D."/>
            <person name="Melnick R.L."/>
            <person name="Guiltinan M.J."/>
            <person name="Tyler B.M."/>
            <person name="Meinhardt L.W."/>
            <person name="Bailey B.A."/>
        </authorList>
    </citation>
    <scope>NUCLEOTIDE SEQUENCE [LARGE SCALE GENOMIC DNA]</scope>
    <source>
        <strain evidence="2">zdho120</strain>
    </source>
</reference>
<dbReference type="OrthoDB" id="96218at2759"/>
<dbReference type="AlphaFoldDB" id="A0A225WQ56"/>